<dbReference type="InterPro" id="IPR003594">
    <property type="entry name" value="HATPase_dom"/>
</dbReference>
<dbReference type="PROSITE" id="PS50109">
    <property type="entry name" value="HIS_KIN"/>
    <property type="match status" value="1"/>
</dbReference>
<dbReference type="InterPro" id="IPR036890">
    <property type="entry name" value="HATPase_C_sf"/>
</dbReference>
<dbReference type="PRINTS" id="PR00344">
    <property type="entry name" value="BCTRLSENSOR"/>
</dbReference>
<dbReference type="PANTHER" id="PTHR43711:SF1">
    <property type="entry name" value="HISTIDINE KINASE 1"/>
    <property type="match status" value="1"/>
</dbReference>
<keyword evidence="6" id="KW-0902">Two-component regulatory system</keyword>
<dbReference type="Pfam" id="PF02518">
    <property type="entry name" value="HATPase_c"/>
    <property type="match status" value="1"/>
</dbReference>
<dbReference type="SMART" id="SM00387">
    <property type="entry name" value="HATPase_c"/>
    <property type="match status" value="1"/>
</dbReference>
<dbReference type="EMBL" id="JBHRUV010000009">
    <property type="protein sequence ID" value="MFC3265054.1"/>
    <property type="molecule type" value="Genomic_DNA"/>
</dbReference>
<dbReference type="Pfam" id="PF00512">
    <property type="entry name" value="HisKA"/>
    <property type="match status" value="1"/>
</dbReference>
<dbReference type="SUPFAM" id="SSF55874">
    <property type="entry name" value="ATPase domain of HSP90 chaperone/DNA topoisomerase II/histidine kinase"/>
    <property type="match status" value="1"/>
</dbReference>
<dbReference type="InterPro" id="IPR003661">
    <property type="entry name" value="HisK_dim/P_dom"/>
</dbReference>
<dbReference type="CDD" id="cd00075">
    <property type="entry name" value="HATPase"/>
    <property type="match status" value="1"/>
</dbReference>
<feature type="domain" description="Histidine kinase" evidence="7">
    <location>
        <begin position="41"/>
        <end position="245"/>
    </location>
</feature>
<reference evidence="9" key="1">
    <citation type="journal article" date="2019" name="Int. J. Syst. Evol. Microbiol.">
        <title>The Global Catalogue of Microorganisms (GCM) 10K type strain sequencing project: providing services to taxonomists for standard genome sequencing and annotation.</title>
        <authorList>
            <consortium name="The Broad Institute Genomics Platform"/>
            <consortium name="The Broad Institute Genome Sequencing Center for Infectious Disease"/>
            <person name="Wu L."/>
            <person name="Ma J."/>
        </authorList>
    </citation>
    <scope>NUCLEOTIDE SEQUENCE [LARGE SCALE GENOMIC DNA]</scope>
    <source>
        <strain evidence="9">CCM 7941</strain>
    </source>
</reference>
<dbReference type="InterPro" id="IPR005467">
    <property type="entry name" value="His_kinase_dom"/>
</dbReference>
<keyword evidence="9" id="KW-1185">Reference proteome</keyword>
<dbReference type="RefSeq" id="WP_376830152.1">
    <property type="nucleotide sequence ID" value="NZ_JBHLWR010000006.1"/>
</dbReference>
<proteinExistence type="predicted"/>
<comment type="catalytic activity">
    <reaction evidence="1">
        <text>ATP + protein L-histidine = ADP + protein N-phospho-L-histidine.</text>
        <dbReference type="EC" id="2.7.13.3"/>
    </reaction>
</comment>
<evidence type="ECO:0000313" key="8">
    <source>
        <dbReference type="EMBL" id="MFC3265054.1"/>
    </source>
</evidence>
<dbReference type="SUPFAM" id="SSF47384">
    <property type="entry name" value="Homodimeric domain of signal transducing histidine kinase"/>
    <property type="match status" value="1"/>
</dbReference>
<sequence length="268" mass="27441">MFRTLAAARALRALRARIAGFARRNGRDVPGGAVTPDLMALLGHELRTPLSALMGYTEMLAGAETLTDAQRRAWSASAHEAAAHLNALIAAALEQGVDGLGAPAAGRAAVDLNALAGACCDMARPDAAGRGVDIRYLPQPQRLDACCDPRAARQILLNLIANAIKFTPPGGEVRVWAERDDGFIALTVADNGIGLEASRQRRAAAGLGLGLTIVRSLASLQGGALVIRPGDDAGTVARVTLPEAVAGFSEPAGAAPGGATQMMAPCLA</sequence>
<dbReference type="InterPro" id="IPR050736">
    <property type="entry name" value="Sensor_HK_Regulatory"/>
</dbReference>
<dbReference type="CDD" id="cd00082">
    <property type="entry name" value="HisKA"/>
    <property type="match status" value="1"/>
</dbReference>
<evidence type="ECO:0000256" key="5">
    <source>
        <dbReference type="ARBA" id="ARBA00022777"/>
    </source>
</evidence>
<dbReference type="InterPro" id="IPR004358">
    <property type="entry name" value="Sig_transdc_His_kin-like_C"/>
</dbReference>
<evidence type="ECO:0000256" key="6">
    <source>
        <dbReference type="ARBA" id="ARBA00023012"/>
    </source>
</evidence>
<evidence type="ECO:0000256" key="1">
    <source>
        <dbReference type="ARBA" id="ARBA00000085"/>
    </source>
</evidence>
<evidence type="ECO:0000313" key="9">
    <source>
        <dbReference type="Proteomes" id="UP001595536"/>
    </source>
</evidence>
<dbReference type="SMART" id="SM00388">
    <property type="entry name" value="HisKA"/>
    <property type="match status" value="1"/>
</dbReference>
<dbReference type="EC" id="2.7.13.3" evidence="2"/>
<protein>
    <recommendedName>
        <fullName evidence="2">histidine kinase</fullName>
        <ecNumber evidence="2">2.7.13.3</ecNumber>
    </recommendedName>
</protein>
<dbReference type="Proteomes" id="UP001595536">
    <property type="component" value="Unassembled WGS sequence"/>
</dbReference>
<evidence type="ECO:0000256" key="2">
    <source>
        <dbReference type="ARBA" id="ARBA00012438"/>
    </source>
</evidence>
<accession>A0ABV7LBK7</accession>
<keyword evidence="5 8" id="KW-0418">Kinase</keyword>
<organism evidence="8 9">
    <name type="scientific">Camelimonas abortus</name>
    <dbReference type="NCBI Taxonomy" id="1017184"/>
    <lineage>
        <taxon>Bacteria</taxon>
        <taxon>Pseudomonadati</taxon>
        <taxon>Pseudomonadota</taxon>
        <taxon>Alphaproteobacteria</taxon>
        <taxon>Hyphomicrobiales</taxon>
        <taxon>Chelatococcaceae</taxon>
        <taxon>Camelimonas</taxon>
    </lineage>
</organism>
<dbReference type="InterPro" id="IPR036097">
    <property type="entry name" value="HisK_dim/P_sf"/>
</dbReference>
<dbReference type="Gene3D" id="1.10.287.130">
    <property type="match status" value="1"/>
</dbReference>
<gene>
    <name evidence="8" type="ORF">ACFOEX_01595</name>
</gene>
<dbReference type="PANTHER" id="PTHR43711">
    <property type="entry name" value="TWO-COMPONENT HISTIDINE KINASE"/>
    <property type="match status" value="1"/>
</dbReference>
<evidence type="ECO:0000259" key="7">
    <source>
        <dbReference type="PROSITE" id="PS50109"/>
    </source>
</evidence>
<dbReference type="GO" id="GO:0016301">
    <property type="term" value="F:kinase activity"/>
    <property type="evidence" value="ECO:0007669"/>
    <property type="project" value="UniProtKB-KW"/>
</dbReference>
<comment type="caution">
    <text evidence="8">The sequence shown here is derived from an EMBL/GenBank/DDBJ whole genome shotgun (WGS) entry which is preliminary data.</text>
</comment>
<keyword evidence="4" id="KW-0808">Transferase</keyword>
<evidence type="ECO:0000256" key="3">
    <source>
        <dbReference type="ARBA" id="ARBA00022553"/>
    </source>
</evidence>
<evidence type="ECO:0000256" key="4">
    <source>
        <dbReference type="ARBA" id="ARBA00022679"/>
    </source>
</evidence>
<name>A0ABV7LBK7_9HYPH</name>
<dbReference type="Gene3D" id="3.30.565.10">
    <property type="entry name" value="Histidine kinase-like ATPase, C-terminal domain"/>
    <property type="match status" value="1"/>
</dbReference>
<keyword evidence="3" id="KW-0597">Phosphoprotein</keyword>